<evidence type="ECO:0000259" key="7">
    <source>
        <dbReference type="Pfam" id="PF21317"/>
    </source>
</evidence>
<protein>
    <recommendedName>
        <fullName evidence="4">Beta-galactosidase</fullName>
        <ecNumber evidence="4">3.2.1.23</ecNumber>
    </recommendedName>
</protein>
<sequence length="744" mass="83580">MQLSCSHGALQGLGRPFSRSFLGAYASRSSNRPPTLRKSLCTMLPFWLPMLCDVRRCRRSSALQRRFGGALQRRVSSRRLEIQQNDFALGGQKHRILSGSVSYFRVLPEQWRDRLEKLKALGCNAAEVYVPWNLHEPQPGQFVFEGRCDLLSFLSICQELELDVLLRPGPYICAEWDLGGLPWWLLTGPDPVPLRSSDKDFLTAVKRWWDELLPKLEAFLSAQGGPIIAIQVENEYGYWGTDKDYLESLRQMLLNQFGSDCPLLFTSDGTFWPDLQQNGGLDSMLRTANFGSDPQQRLQELRSAQPQGPLCNMEFWIGWFDAWGALTGKSFRDPSDVAQTLHNTLDAGASVNFFVFHGGTSFGFCGPGGNLSSVGLYEPQVTSYDYGGLLDEAGEVTEKYLQCRKVLANFLQKPDLLEKTFPTARRLPESPPLELESTLSLEDALPALTSDGATCIKSAVPLPAEQVGLGYGYIMYRAQVPSTNKLPLTFGKDSIRDFASIMSGGRVLGTIYRNDSGPGCREFELPEQGCQLEVLVEMMGRVNFGPALLTERKGLVGPGSVQLGTPFTGPMRAVLGWEILPLPMEEQDLARIPWGMDVSMGKRTSRWNRGPRFYRFALHVQQPADRFLALDGFNKGFACINGFNLGRYWKAHDLLGLHLSQYADIFFADFNFGSLCRWDLRDRCIFLGHFFGGVAMRSLFSTSTVLPVVPKMHPLLREWCPSLFGHQACCPKEQRWDYCRFPCF</sequence>
<dbReference type="EMBL" id="CAXAMM010030080">
    <property type="protein sequence ID" value="CAK9065917.1"/>
    <property type="molecule type" value="Genomic_DNA"/>
</dbReference>
<comment type="similarity">
    <text evidence="1 5">Belongs to the glycosyl hydrolase 35 family.</text>
</comment>
<feature type="domain" description="Beta-galactosidase 1-like first all-beta" evidence="7">
    <location>
        <begin position="461"/>
        <end position="558"/>
    </location>
</feature>
<evidence type="ECO:0000259" key="8">
    <source>
        <dbReference type="Pfam" id="PF21467"/>
    </source>
</evidence>
<dbReference type="InterPro" id="IPR048913">
    <property type="entry name" value="BetaGal_gal-bd"/>
</dbReference>
<keyword evidence="2 4" id="KW-0378">Hydrolase</keyword>
<evidence type="ECO:0000256" key="1">
    <source>
        <dbReference type="ARBA" id="ARBA00009809"/>
    </source>
</evidence>
<feature type="domain" description="Beta-galactosidase galactose-binding" evidence="8">
    <location>
        <begin position="611"/>
        <end position="653"/>
    </location>
</feature>
<dbReference type="EC" id="3.2.1.23" evidence="4"/>
<reference evidence="9 10" key="1">
    <citation type="submission" date="2024-02" db="EMBL/GenBank/DDBJ databases">
        <authorList>
            <person name="Chen Y."/>
            <person name="Shah S."/>
            <person name="Dougan E. K."/>
            <person name="Thang M."/>
            <person name="Chan C."/>
        </authorList>
    </citation>
    <scope>NUCLEOTIDE SEQUENCE [LARGE SCALE GENOMIC DNA]</scope>
</reference>
<evidence type="ECO:0000259" key="6">
    <source>
        <dbReference type="Pfam" id="PF01301"/>
    </source>
</evidence>
<dbReference type="SUPFAM" id="SSF49785">
    <property type="entry name" value="Galactose-binding domain-like"/>
    <property type="match status" value="1"/>
</dbReference>
<accession>A0ABP0NRX1</accession>
<gene>
    <name evidence="9" type="ORF">SCF082_LOCUS33643</name>
</gene>
<dbReference type="InterPro" id="IPR031330">
    <property type="entry name" value="Gly_Hdrlase_35_cat"/>
</dbReference>
<evidence type="ECO:0000313" key="10">
    <source>
        <dbReference type="Proteomes" id="UP001642464"/>
    </source>
</evidence>
<dbReference type="InterPro" id="IPR001944">
    <property type="entry name" value="Glycoside_Hdrlase_35"/>
</dbReference>
<evidence type="ECO:0000256" key="2">
    <source>
        <dbReference type="ARBA" id="ARBA00022801"/>
    </source>
</evidence>
<feature type="domain" description="Glycoside hydrolase 35 catalytic" evidence="6">
    <location>
        <begin position="87"/>
        <end position="409"/>
    </location>
</feature>
<dbReference type="Pfam" id="PF21467">
    <property type="entry name" value="BetaGal_gal-bd"/>
    <property type="match status" value="1"/>
</dbReference>
<organism evidence="9 10">
    <name type="scientific">Durusdinium trenchii</name>
    <dbReference type="NCBI Taxonomy" id="1381693"/>
    <lineage>
        <taxon>Eukaryota</taxon>
        <taxon>Sar</taxon>
        <taxon>Alveolata</taxon>
        <taxon>Dinophyceae</taxon>
        <taxon>Suessiales</taxon>
        <taxon>Symbiodiniaceae</taxon>
        <taxon>Durusdinium</taxon>
    </lineage>
</organism>
<dbReference type="PROSITE" id="PS01182">
    <property type="entry name" value="GLYCOSYL_HYDROL_F35"/>
    <property type="match status" value="1"/>
</dbReference>
<dbReference type="PANTHER" id="PTHR23421">
    <property type="entry name" value="BETA-GALACTOSIDASE RELATED"/>
    <property type="match status" value="1"/>
</dbReference>
<dbReference type="SUPFAM" id="SSF51445">
    <property type="entry name" value="(Trans)glycosidases"/>
    <property type="match status" value="1"/>
</dbReference>
<proteinExistence type="inferred from homology"/>
<evidence type="ECO:0000256" key="5">
    <source>
        <dbReference type="RuleBase" id="RU003679"/>
    </source>
</evidence>
<evidence type="ECO:0000256" key="3">
    <source>
        <dbReference type="ARBA" id="ARBA00023295"/>
    </source>
</evidence>
<evidence type="ECO:0000256" key="4">
    <source>
        <dbReference type="RuleBase" id="RU000675"/>
    </source>
</evidence>
<dbReference type="InterPro" id="IPR017853">
    <property type="entry name" value="GH"/>
</dbReference>
<dbReference type="Proteomes" id="UP001642464">
    <property type="component" value="Unassembled WGS sequence"/>
</dbReference>
<comment type="catalytic activity">
    <reaction evidence="4">
        <text>Hydrolysis of terminal non-reducing beta-D-galactose residues in beta-D-galactosides.</text>
        <dbReference type="EC" id="3.2.1.23"/>
    </reaction>
</comment>
<comment type="caution">
    <text evidence="9">The sequence shown here is derived from an EMBL/GenBank/DDBJ whole genome shotgun (WGS) entry which is preliminary data.</text>
</comment>
<dbReference type="Gene3D" id="2.60.120.260">
    <property type="entry name" value="Galactose-binding domain-like"/>
    <property type="match status" value="2"/>
</dbReference>
<evidence type="ECO:0000313" key="9">
    <source>
        <dbReference type="EMBL" id="CAK9065917.1"/>
    </source>
</evidence>
<keyword evidence="3 4" id="KW-0326">Glycosidase</keyword>
<keyword evidence="10" id="KW-1185">Reference proteome</keyword>
<dbReference type="InterPro" id="IPR048912">
    <property type="entry name" value="BetaGal1-like_ABD1"/>
</dbReference>
<dbReference type="InterPro" id="IPR008979">
    <property type="entry name" value="Galactose-bd-like_sf"/>
</dbReference>
<dbReference type="Gene3D" id="3.20.20.80">
    <property type="entry name" value="Glycosidases"/>
    <property type="match status" value="1"/>
</dbReference>
<dbReference type="Pfam" id="PF21317">
    <property type="entry name" value="BetaGal_ABD_1"/>
    <property type="match status" value="1"/>
</dbReference>
<name>A0ABP0NRX1_9DINO</name>
<dbReference type="Pfam" id="PF01301">
    <property type="entry name" value="Glyco_hydro_35"/>
    <property type="match status" value="1"/>
</dbReference>
<dbReference type="PRINTS" id="PR00742">
    <property type="entry name" value="GLHYDRLASE35"/>
</dbReference>
<dbReference type="InterPro" id="IPR019801">
    <property type="entry name" value="Glyco_hydro_35_CS"/>
</dbReference>